<dbReference type="EMBL" id="BTGB01000001">
    <property type="protein sequence ID" value="GMM44187.1"/>
    <property type="molecule type" value="Genomic_DNA"/>
</dbReference>
<dbReference type="AlphaFoldDB" id="A0AAV5QZG3"/>
<gene>
    <name evidence="1" type="ORF">DAPK24_007620</name>
</gene>
<evidence type="ECO:0000313" key="1">
    <source>
        <dbReference type="EMBL" id="GMM44187.1"/>
    </source>
</evidence>
<proteinExistence type="predicted"/>
<comment type="caution">
    <text evidence="1">The sequence shown here is derived from an EMBL/GenBank/DDBJ whole genome shotgun (WGS) entry which is preliminary data.</text>
</comment>
<accession>A0AAV5QZG3</accession>
<evidence type="ECO:0000313" key="2">
    <source>
        <dbReference type="Proteomes" id="UP001378960"/>
    </source>
</evidence>
<protein>
    <submittedName>
        <fullName evidence="1">Uncharacterized protein</fullName>
    </submittedName>
</protein>
<name>A0AAV5QZG3_PICKL</name>
<sequence>MFIYINLKKRERNSLVDKRFIARQNLKLLNDPKANYNVYSVGEYVQTKKLAKNHKTDPNFEGPFVISEMLDKNSYKLTDVQGK</sequence>
<keyword evidence="2" id="KW-1185">Reference proteome</keyword>
<reference evidence="1 2" key="1">
    <citation type="journal article" date="2023" name="Elife">
        <title>Identification of key yeast species and microbe-microbe interactions impacting larval growth of Drosophila in the wild.</title>
        <authorList>
            <person name="Mure A."/>
            <person name="Sugiura Y."/>
            <person name="Maeda R."/>
            <person name="Honda K."/>
            <person name="Sakurai N."/>
            <person name="Takahashi Y."/>
            <person name="Watada M."/>
            <person name="Katoh T."/>
            <person name="Gotoh A."/>
            <person name="Gotoh Y."/>
            <person name="Taniguchi I."/>
            <person name="Nakamura K."/>
            <person name="Hayashi T."/>
            <person name="Katayama T."/>
            <person name="Uemura T."/>
            <person name="Hattori Y."/>
        </authorList>
    </citation>
    <scope>NUCLEOTIDE SEQUENCE [LARGE SCALE GENOMIC DNA]</scope>
    <source>
        <strain evidence="1 2">PK-24</strain>
    </source>
</reference>
<organism evidence="1 2">
    <name type="scientific">Pichia kluyveri</name>
    <name type="common">Yeast</name>
    <dbReference type="NCBI Taxonomy" id="36015"/>
    <lineage>
        <taxon>Eukaryota</taxon>
        <taxon>Fungi</taxon>
        <taxon>Dikarya</taxon>
        <taxon>Ascomycota</taxon>
        <taxon>Saccharomycotina</taxon>
        <taxon>Pichiomycetes</taxon>
        <taxon>Pichiales</taxon>
        <taxon>Pichiaceae</taxon>
        <taxon>Pichia</taxon>
    </lineage>
</organism>
<dbReference type="Proteomes" id="UP001378960">
    <property type="component" value="Unassembled WGS sequence"/>
</dbReference>